<keyword evidence="2" id="KW-1185">Reference proteome</keyword>
<reference evidence="1 2" key="1">
    <citation type="journal article" date="2019" name="Sci. Rep.">
        <title>Orb-weaving spider Araneus ventricosus genome elucidates the spidroin gene catalogue.</title>
        <authorList>
            <person name="Kono N."/>
            <person name="Nakamura H."/>
            <person name="Ohtoshi R."/>
            <person name="Moran D.A.P."/>
            <person name="Shinohara A."/>
            <person name="Yoshida Y."/>
            <person name="Fujiwara M."/>
            <person name="Mori M."/>
            <person name="Tomita M."/>
            <person name="Arakawa K."/>
        </authorList>
    </citation>
    <scope>NUCLEOTIDE SEQUENCE [LARGE SCALE GENOMIC DNA]</scope>
</reference>
<evidence type="ECO:0008006" key="3">
    <source>
        <dbReference type="Google" id="ProtNLM"/>
    </source>
</evidence>
<proteinExistence type="predicted"/>
<evidence type="ECO:0000313" key="2">
    <source>
        <dbReference type="Proteomes" id="UP000499080"/>
    </source>
</evidence>
<protein>
    <recommendedName>
        <fullName evidence="3">DDE-1 domain-containing protein</fullName>
    </recommendedName>
</protein>
<evidence type="ECO:0000313" key="1">
    <source>
        <dbReference type="EMBL" id="GBM31497.1"/>
    </source>
</evidence>
<sequence length="149" mass="17082">MPRFSFTSVIIGFDFRCFFPRNICLGFRRSPRISWTCPRDLAANFAKTNGEEANSDKTEVEKFVSESKINRCVEIERLIPQQVFNCGETGLFLRKMPKRMFVTQEEKALQGHKPMKNSLTLLFCVNASGDCNVKPLLLYNSETRNSSNV</sequence>
<organism evidence="1 2">
    <name type="scientific">Araneus ventricosus</name>
    <name type="common">Orbweaver spider</name>
    <name type="synonym">Epeira ventricosa</name>
    <dbReference type="NCBI Taxonomy" id="182803"/>
    <lineage>
        <taxon>Eukaryota</taxon>
        <taxon>Metazoa</taxon>
        <taxon>Ecdysozoa</taxon>
        <taxon>Arthropoda</taxon>
        <taxon>Chelicerata</taxon>
        <taxon>Arachnida</taxon>
        <taxon>Araneae</taxon>
        <taxon>Araneomorphae</taxon>
        <taxon>Entelegynae</taxon>
        <taxon>Araneoidea</taxon>
        <taxon>Araneidae</taxon>
        <taxon>Araneus</taxon>
    </lineage>
</organism>
<gene>
    <name evidence="1" type="ORF">AVEN_141195_1</name>
</gene>
<comment type="caution">
    <text evidence="1">The sequence shown here is derived from an EMBL/GenBank/DDBJ whole genome shotgun (WGS) entry which is preliminary data.</text>
</comment>
<accession>A0A4Y2ESM0</accession>
<name>A0A4Y2ESM0_ARAVE</name>
<dbReference type="EMBL" id="BGPR01000685">
    <property type="protein sequence ID" value="GBM31497.1"/>
    <property type="molecule type" value="Genomic_DNA"/>
</dbReference>
<dbReference type="Proteomes" id="UP000499080">
    <property type="component" value="Unassembled WGS sequence"/>
</dbReference>
<dbReference type="AlphaFoldDB" id="A0A4Y2ESM0"/>
<dbReference type="OrthoDB" id="125347at2759"/>